<proteinExistence type="predicted"/>
<evidence type="ECO:0000313" key="2">
    <source>
        <dbReference type="EMBL" id="MBE1505364.1"/>
    </source>
</evidence>
<dbReference type="RefSeq" id="WP_192729233.1">
    <property type="nucleotide sequence ID" value="NZ_BAAAVL010000006.1"/>
</dbReference>
<dbReference type="Proteomes" id="UP000620262">
    <property type="component" value="Unassembled WGS sequence"/>
</dbReference>
<dbReference type="InterPro" id="IPR036513">
    <property type="entry name" value="STAS_dom_sf"/>
</dbReference>
<name>A0ABR9IQA7_RHIVS</name>
<dbReference type="InterPro" id="IPR058548">
    <property type="entry name" value="MlaB-like_STAS"/>
</dbReference>
<evidence type="ECO:0000313" key="3">
    <source>
        <dbReference type="Proteomes" id="UP000620262"/>
    </source>
</evidence>
<organism evidence="2 3">
    <name type="scientific">Rhizobium viscosum</name>
    <name type="common">Arthrobacter viscosus</name>
    <dbReference type="NCBI Taxonomy" id="1673"/>
    <lineage>
        <taxon>Bacteria</taxon>
        <taxon>Pseudomonadati</taxon>
        <taxon>Pseudomonadota</taxon>
        <taxon>Alphaproteobacteria</taxon>
        <taxon>Hyphomicrobiales</taxon>
        <taxon>Rhizobiaceae</taxon>
        <taxon>Rhizobium/Agrobacterium group</taxon>
        <taxon>Rhizobium</taxon>
    </lineage>
</organism>
<protein>
    <submittedName>
        <fullName evidence="2">MFS superfamily sulfate permease-like transporter</fullName>
    </submittedName>
</protein>
<sequence length="109" mass="12207">MDTQAKYFESISLPEALSIRNASEVYANIIDHFRGNNSIALSLPENAEADLSFLQLIEAARRQAKAEGKTFTLSTPASGSLLKLLERAGFMEAFDQEDQKFWLHKEVTL</sequence>
<reference evidence="2 3" key="1">
    <citation type="submission" date="2020-10" db="EMBL/GenBank/DDBJ databases">
        <title>Sequencing the genomes of 1000 actinobacteria strains.</title>
        <authorList>
            <person name="Klenk H.-P."/>
        </authorList>
    </citation>
    <scope>NUCLEOTIDE SEQUENCE [LARGE SCALE GENOMIC DNA]</scope>
    <source>
        <strain evidence="2 3">DSM 7307</strain>
    </source>
</reference>
<evidence type="ECO:0000259" key="1">
    <source>
        <dbReference type="Pfam" id="PF13466"/>
    </source>
</evidence>
<gene>
    <name evidence="2" type="ORF">H4W29_002545</name>
</gene>
<dbReference type="EMBL" id="JADBEC010000001">
    <property type="protein sequence ID" value="MBE1505364.1"/>
    <property type="molecule type" value="Genomic_DNA"/>
</dbReference>
<keyword evidence="3" id="KW-1185">Reference proteome</keyword>
<dbReference type="Gene3D" id="3.30.750.24">
    <property type="entry name" value="STAS domain"/>
    <property type="match status" value="1"/>
</dbReference>
<comment type="caution">
    <text evidence="2">The sequence shown here is derived from an EMBL/GenBank/DDBJ whole genome shotgun (WGS) entry which is preliminary data.</text>
</comment>
<dbReference type="Pfam" id="PF13466">
    <property type="entry name" value="STAS_2"/>
    <property type="match status" value="1"/>
</dbReference>
<dbReference type="SUPFAM" id="SSF52091">
    <property type="entry name" value="SpoIIaa-like"/>
    <property type="match status" value="1"/>
</dbReference>
<feature type="domain" description="MlaB-like STAS" evidence="1">
    <location>
        <begin position="11"/>
        <end position="90"/>
    </location>
</feature>
<accession>A0ABR9IQA7</accession>